<proteinExistence type="predicted"/>
<dbReference type="EMBL" id="BMMM01000021">
    <property type="protein sequence ID" value="GGN88700.1"/>
    <property type="molecule type" value="Genomic_DNA"/>
</dbReference>
<dbReference type="Proteomes" id="UP000600365">
    <property type="component" value="Unassembled WGS sequence"/>
</dbReference>
<organism evidence="2 3">
    <name type="scientific">Streptomyces albiflavescens</name>
    <dbReference type="NCBI Taxonomy" id="1623582"/>
    <lineage>
        <taxon>Bacteria</taxon>
        <taxon>Bacillati</taxon>
        <taxon>Actinomycetota</taxon>
        <taxon>Actinomycetes</taxon>
        <taxon>Kitasatosporales</taxon>
        <taxon>Streptomycetaceae</taxon>
        <taxon>Streptomyces</taxon>
    </lineage>
</organism>
<dbReference type="InterPro" id="IPR006311">
    <property type="entry name" value="TAT_signal"/>
</dbReference>
<dbReference type="PROSITE" id="PS51318">
    <property type="entry name" value="TAT"/>
    <property type="match status" value="1"/>
</dbReference>
<gene>
    <name evidence="2" type="ORF">GCM10011579_082650</name>
</gene>
<evidence type="ECO:0000313" key="2">
    <source>
        <dbReference type="EMBL" id="GGN88700.1"/>
    </source>
</evidence>
<reference evidence="2 3" key="1">
    <citation type="journal article" date="2014" name="Int. J. Syst. Evol. Microbiol.">
        <title>Complete genome sequence of Corynebacterium casei LMG S-19264T (=DSM 44701T), isolated from a smear-ripened cheese.</title>
        <authorList>
            <consortium name="US DOE Joint Genome Institute (JGI-PGF)"/>
            <person name="Walter F."/>
            <person name="Albersmeier A."/>
            <person name="Kalinowski J."/>
            <person name="Ruckert C."/>
        </authorList>
    </citation>
    <scope>NUCLEOTIDE SEQUENCE [LARGE SCALE GENOMIC DNA]</scope>
    <source>
        <strain evidence="2 3">CGMCC 4.7111</strain>
    </source>
</reference>
<evidence type="ECO:0008006" key="4">
    <source>
        <dbReference type="Google" id="ProtNLM"/>
    </source>
</evidence>
<evidence type="ECO:0000313" key="3">
    <source>
        <dbReference type="Proteomes" id="UP000600365"/>
    </source>
</evidence>
<protein>
    <recommendedName>
        <fullName evidence="4">Secreted protein</fullName>
    </recommendedName>
</protein>
<keyword evidence="1" id="KW-0732">Signal</keyword>
<accession>A0A918D9X6</accession>
<feature type="chain" id="PRO_5038832486" description="Secreted protein" evidence="1">
    <location>
        <begin position="29"/>
        <end position="146"/>
    </location>
</feature>
<feature type="signal peptide" evidence="1">
    <location>
        <begin position="1"/>
        <end position="28"/>
    </location>
</feature>
<dbReference type="RefSeq" id="WP_189191253.1">
    <property type="nucleotide sequence ID" value="NZ_BMMM01000021.1"/>
</dbReference>
<keyword evidence="3" id="KW-1185">Reference proteome</keyword>
<evidence type="ECO:0000256" key="1">
    <source>
        <dbReference type="SAM" id="SignalP"/>
    </source>
</evidence>
<comment type="caution">
    <text evidence="2">The sequence shown here is derived from an EMBL/GenBank/DDBJ whole genome shotgun (WGS) entry which is preliminary data.</text>
</comment>
<sequence length="146" mass="15022">MALRRSTLSLAAAAGLAMSAALTVPAVAAAPATPKAPTTAAARTATVDIEEQSGSYVYGTLTWSNRAVGFQGVLIAKGCRRAWFSTYDASDNPLAARSTSTHCNTADSIPPFAIPANVVGGAAYVRVCLEDEHAVPTTGCQVYFPS</sequence>
<dbReference type="AlphaFoldDB" id="A0A918D9X6"/>
<name>A0A918D9X6_9ACTN</name>